<dbReference type="Proteomes" id="UP001596015">
    <property type="component" value="Unassembled WGS sequence"/>
</dbReference>
<dbReference type="Pfam" id="PF13439">
    <property type="entry name" value="Glyco_transf_4"/>
    <property type="match status" value="1"/>
</dbReference>
<dbReference type="InterPro" id="IPR001173">
    <property type="entry name" value="Glyco_trans_2-like"/>
</dbReference>
<keyword evidence="3" id="KW-0808">Transferase</keyword>
<comment type="caution">
    <text evidence="8">The sequence shown here is derived from an EMBL/GenBank/DDBJ whole genome shotgun (WGS) entry which is preliminary data.</text>
</comment>
<feature type="domain" description="Glycosyltransferase subfamily 4-like N-terminal" evidence="7">
    <location>
        <begin position="369"/>
        <end position="535"/>
    </location>
</feature>
<dbReference type="Gene3D" id="3.40.50.2000">
    <property type="entry name" value="Glycogen Phosphorylase B"/>
    <property type="match status" value="2"/>
</dbReference>
<gene>
    <name evidence="8" type="ORF">ACFO0E_05355</name>
</gene>
<dbReference type="Gene3D" id="3.90.550.10">
    <property type="entry name" value="Spore Coat Polysaccharide Biosynthesis Protein SpsA, Chain A"/>
    <property type="match status" value="1"/>
</dbReference>
<evidence type="ECO:0000256" key="5">
    <source>
        <dbReference type="SAM" id="MobiDB-lite"/>
    </source>
</evidence>
<evidence type="ECO:0000256" key="4">
    <source>
        <dbReference type="SAM" id="Coils"/>
    </source>
</evidence>
<dbReference type="PANTHER" id="PTHR43179:SF12">
    <property type="entry name" value="GALACTOFURANOSYLTRANSFERASE GLFT2"/>
    <property type="match status" value="1"/>
</dbReference>
<feature type="coiled-coil region" evidence="4">
    <location>
        <begin position="5"/>
        <end position="32"/>
    </location>
</feature>
<feature type="domain" description="Glycosyltransferase 2-like" evidence="6">
    <location>
        <begin position="83"/>
        <end position="259"/>
    </location>
</feature>
<dbReference type="Pfam" id="PF13692">
    <property type="entry name" value="Glyco_trans_1_4"/>
    <property type="match status" value="1"/>
</dbReference>
<sequence length="799" mass="89971">MRAELYTTQQQLKQLEQERDTLSRELAAIHRSRSWRLTRPMRQAGDQARRLRTLLKRPASSSPLVLTTPAQATRSQPEAPIDVIVPVYKGLEETQACLESVWRSTPTQPYRLVVINDASPEPEVSEWLREAAAEHDDMLLLENPENLGFVGTVNRGMALSPNADVVLLNSDAEVANDWLDRLTRAAYQENKYPAGTVTPFSNNATICSYPRFCEDNELPPGYDLPRLDRLFAEVNAGQTVDIPTGIGFCMYIRRDCLDAIGLFDEAHFGKGYGEENDFCMRALKSGWRNVHALDVFAWHKGSVSFGASNNERMAKALRVLHELHPDFDTHVHRFIARDPAREARRIVDMSRIRRDSRPLVLFVSHQRGGGVDLHCRELAHHFAAEAQFLSLKPAREHFVSLSLLDNAEGFETWFRLPDEQSQLLSALQALGVQMVHFHHTLGHDDWVTQLPALLDVPQVVTLHDYYALCRSITLTDAEGRYREPPVETSAQATSASDTDQVTREWRARHRDWLSRSCHIIAPSQDTAERFRKYYPDLAIQAVSPLDNLAASQRPPVMAARENGDPLRIAVLGALSKEKGADLLEDVAKAAQGADTPLHFRLFGYAYRNLSTGSTLSVTGPYEQDQLAELLTAWSPHVVWFPSQCPETYSYTLSVCLALGLPVVSTDLGAIPERIGGRPYSWVLPYDTTPDAWCDWFTRLAESTPEPNVASRPVAESADAFYRRAYLPAFRQRDASVPLPSPGSLRLQDPLHEHSSARARQTLVDVLYRLRQSAFLQPIVKLIPTRLQRRVKTLLLRESG</sequence>
<evidence type="ECO:0000313" key="8">
    <source>
        <dbReference type="EMBL" id="MFC4415838.1"/>
    </source>
</evidence>
<keyword evidence="9" id="KW-1185">Reference proteome</keyword>
<comment type="similarity">
    <text evidence="1">Belongs to the glycosyltransferase 2 family.</text>
</comment>
<dbReference type="EMBL" id="JBHSEO010000020">
    <property type="protein sequence ID" value="MFC4415838.1"/>
    <property type="molecule type" value="Genomic_DNA"/>
</dbReference>
<dbReference type="PANTHER" id="PTHR43179">
    <property type="entry name" value="RHAMNOSYLTRANSFERASE WBBL"/>
    <property type="match status" value="1"/>
</dbReference>
<organism evidence="8 9">
    <name type="scientific">Chromohalobacter beijerinckii</name>
    <dbReference type="NCBI Taxonomy" id="86179"/>
    <lineage>
        <taxon>Bacteria</taxon>
        <taxon>Pseudomonadati</taxon>
        <taxon>Pseudomonadota</taxon>
        <taxon>Gammaproteobacteria</taxon>
        <taxon>Oceanospirillales</taxon>
        <taxon>Halomonadaceae</taxon>
        <taxon>Chromohalobacter</taxon>
    </lineage>
</organism>
<evidence type="ECO:0000256" key="1">
    <source>
        <dbReference type="ARBA" id="ARBA00006739"/>
    </source>
</evidence>
<accession>A0ABV8XAP6</accession>
<evidence type="ECO:0000259" key="6">
    <source>
        <dbReference type="Pfam" id="PF00535"/>
    </source>
</evidence>
<evidence type="ECO:0000256" key="3">
    <source>
        <dbReference type="ARBA" id="ARBA00022679"/>
    </source>
</evidence>
<evidence type="ECO:0000259" key="7">
    <source>
        <dbReference type="Pfam" id="PF13439"/>
    </source>
</evidence>
<evidence type="ECO:0000313" key="9">
    <source>
        <dbReference type="Proteomes" id="UP001596015"/>
    </source>
</evidence>
<keyword evidence="2" id="KW-0328">Glycosyltransferase</keyword>
<name>A0ABV8XAP6_9GAMM</name>
<proteinExistence type="inferred from homology"/>
<feature type="region of interest" description="Disordered" evidence="5">
    <location>
        <begin position="482"/>
        <end position="501"/>
    </location>
</feature>
<dbReference type="SUPFAM" id="SSF53756">
    <property type="entry name" value="UDP-Glycosyltransferase/glycogen phosphorylase"/>
    <property type="match status" value="1"/>
</dbReference>
<protein>
    <submittedName>
        <fullName evidence="8">Glycosyltransferase</fullName>
    </submittedName>
</protein>
<evidence type="ECO:0000256" key="2">
    <source>
        <dbReference type="ARBA" id="ARBA00022676"/>
    </source>
</evidence>
<feature type="compositionally biased region" description="Polar residues" evidence="5">
    <location>
        <begin position="488"/>
        <end position="499"/>
    </location>
</feature>
<dbReference type="InterPro" id="IPR029044">
    <property type="entry name" value="Nucleotide-diphossugar_trans"/>
</dbReference>
<keyword evidence="4" id="KW-0175">Coiled coil</keyword>
<dbReference type="Pfam" id="PF00535">
    <property type="entry name" value="Glycos_transf_2"/>
    <property type="match status" value="1"/>
</dbReference>
<reference evidence="9" key="1">
    <citation type="journal article" date="2019" name="Int. J. Syst. Evol. Microbiol.">
        <title>The Global Catalogue of Microorganisms (GCM) 10K type strain sequencing project: providing services to taxonomists for standard genome sequencing and annotation.</title>
        <authorList>
            <consortium name="The Broad Institute Genomics Platform"/>
            <consortium name="The Broad Institute Genome Sequencing Center for Infectious Disease"/>
            <person name="Wu L."/>
            <person name="Ma J."/>
        </authorList>
    </citation>
    <scope>NUCLEOTIDE SEQUENCE [LARGE SCALE GENOMIC DNA]</scope>
    <source>
        <strain evidence="9">CCUG 49679</strain>
    </source>
</reference>
<dbReference type="InterPro" id="IPR028098">
    <property type="entry name" value="Glyco_trans_4-like_N"/>
</dbReference>
<dbReference type="SUPFAM" id="SSF53448">
    <property type="entry name" value="Nucleotide-diphospho-sugar transferases"/>
    <property type="match status" value="1"/>
</dbReference>